<evidence type="ECO:0000256" key="1">
    <source>
        <dbReference type="SAM" id="SignalP"/>
    </source>
</evidence>
<name>A0A1D2MAR7_ORCCI</name>
<dbReference type="InterPro" id="IPR036273">
    <property type="entry name" value="CRAL/TRIO_N_dom_sf"/>
</dbReference>
<dbReference type="EMBL" id="LJIJ01002179">
    <property type="protein sequence ID" value="ODM90086.1"/>
    <property type="molecule type" value="Genomic_DNA"/>
</dbReference>
<evidence type="ECO:0000313" key="4">
    <source>
        <dbReference type="Proteomes" id="UP000094527"/>
    </source>
</evidence>
<proteinExistence type="predicted"/>
<dbReference type="InterPro" id="IPR036865">
    <property type="entry name" value="CRAL-TRIO_dom_sf"/>
</dbReference>
<protein>
    <submittedName>
        <fullName evidence="3">SEC14-like protein 2</fullName>
    </submittedName>
</protein>
<gene>
    <name evidence="3" type="ORF">Ocin01_16597</name>
</gene>
<dbReference type="SUPFAM" id="SSF52087">
    <property type="entry name" value="CRAL/TRIO domain"/>
    <property type="match status" value="1"/>
</dbReference>
<evidence type="ECO:0000313" key="3">
    <source>
        <dbReference type="EMBL" id="ODM90086.1"/>
    </source>
</evidence>
<dbReference type="GO" id="GO:0005737">
    <property type="term" value="C:cytoplasm"/>
    <property type="evidence" value="ECO:0007669"/>
    <property type="project" value="TreeGrafter"/>
</dbReference>
<keyword evidence="4" id="KW-1185">Reference proteome</keyword>
<comment type="caution">
    <text evidence="3">The sequence shown here is derived from an EMBL/GenBank/DDBJ whole genome shotgun (WGS) entry which is preliminary data.</text>
</comment>
<organism evidence="3 4">
    <name type="scientific">Orchesella cincta</name>
    <name type="common">Springtail</name>
    <name type="synonym">Podura cincta</name>
    <dbReference type="NCBI Taxonomy" id="48709"/>
    <lineage>
        <taxon>Eukaryota</taxon>
        <taxon>Metazoa</taxon>
        <taxon>Ecdysozoa</taxon>
        <taxon>Arthropoda</taxon>
        <taxon>Hexapoda</taxon>
        <taxon>Collembola</taxon>
        <taxon>Entomobryomorpha</taxon>
        <taxon>Entomobryoidea</taxon>
        <taxon>Orchesellidae</taxon>
        <taxon>Orchesellinae</taxon>
        <taxon>Orchesella</taxon>
    </lineage>
</organism>
<dbReference type="Proteomes" id="UP000094527">
    <property type="component" value="Unassembled WGS sequence"/>
</dbReference>
<reference evidence="3 4" key="1">
    <citation type="journal article" date="2016" name="Genome Biol. Evol.">
        <title>Gene Family Evolution Reflects Adaptation to Soil Environmental Stressors in the Genome of the Collembolan Orchesella cincta.</title>
        <authorList>
            <person name="Faddeeva-Vakhrusheva A."/>
            <person name="Derks M.F."/>
            <person name="Anvar S.Y."/>
            <person name="Agamennone V."/>
            <person name="Suring W."/>
            <person name="Smit S."/>
            <person name="van Straalen N.M."/>
            <person name="Roelofs D."/>
        </authorList>
    </citation>
    <scope>NUCLEOTIDE SEQUENCE [LARGE SCALE GENOMIC DNA]</scope>
    <source>
        <tissue evidence="3">Mixed pool</tissue>
    </source>
</reference>
<dbReference type="AlphaFoldDB" id="A0A1D2MAR7"/>
<dbReference type="SUPFAM" id="SSF46938">
    <property type="entry name" value="CRAL/TRIO N-terminal domain"/>
    <property type="match status" value="1"/>
</dbReference>
<evidence type="ECO:0000259" key="2">
    <source>
        <dbReference type="SMART" id="SM01100"/>
    </source>
</evidence>
<sequence length="183" mass="21306">MSPTNYVLAISVLLVVICSINVSAVSVEKYLTLTLRQKNALDKFRQTVEPILKESYMKQDTYLIQWLRARNFDIHSAEQMLRANLKWRKENGIDYIENEDWSDMISDFHATMDTYDKTGRPVGVIDIYDWDIRRAVIQGKAPRLLRYIVWLVENVTTQVYQRQEKLGMNVTQVVVLGNANGFI</sequence>
<dbReference type="SMART" id="SM01100">
    <property type="entry name" value="CRAL_TRIO_N"/>
    <property type="match status" value="1"/>
</dbReference>
<feature type="domain" description="CRAL/TRIO N-terminal" evidence="2">
    <location>
        <begin position="59"/>
        <end position="84"/>
    </location>
</feature>
<dbReference type="OrthoDB" id="1434354at2759"/>
<dbReference type="PANTHER" id="PTHR23324">
    <property type="entry name" value="SEC14 RELATED PROTEIN"/>
    <property type="match status" value="1"/>
</dbReference>
<dbReference type="InterPro" id="IPR011074">
    <property type="entry name" value="CRAL/TRIO_N_dom"/>
</dbReference>
<dbReference type="PANTHER" id="PTHR23324:SF83">
    <property type="entry name" value="SEC14-LIKE PROTEIN 2"/>
    <property type="match status" value="1"/>
</dbReference>
<feature type="chain" id="PRO_5008903725" evidence="1">
    <location>
        <begin position="25"/>
        <end position="183"/>
    </location>
</feature>
<dbReference type="Gene3D" id="3.40.525.10">
    <property type="entry name" value="CRAL-TRIO lipid binding domain"/>
    <property type="match status" value="1"/>
</dbReference>
<dbReference type="InterPro" id="IPR051064">
    <property type="entry name" value="SEC14/CRAL-TRIO_domain"/>
</dbReference>
<feature type="signal peptide" evidence="1">
    <location>
        <begin position="1"/>
        <end position="24"/>
    </location>
</feature>
<dbReference type="STRING" id="48709.A0A1D2MAR7"/>
<keyword evidence="1" id="KW-0732">Signal</keyword>
<accession>A0A1D2MAR7</accession>